<evidence type="ECO:0000256" key="4">
    <source>
        <dbReference type="RuleBase" id="RU003719"/>
    </source>
</evidence>
<dbReference type="EMBL" id="PJZF01000003">
    <property type="protein sequence ID" value="PLR40662.1"/>
    <property type="molecule type" value="Genomic_DNA"/>
</dbReference>
<dbReference type="Gene3D" id="3.40.50.720">
    <property type="entry name" value="NAD(P)-binding Rossmann-like Domain"/>
    <property type="match status" value="2"/>
</dbReference>
<name>A0A2N5EDS1_9GAMM</name>
<organism evidence="7 8">
    <name type="scientific">Chimaeribacter californicus</name>
    <dbReference type="NCBI Taxonomy" id="2060067"/>
    <lineage>
        <taxon>Bacteria</taxon>
        <taxon>Pseudomonadati</taxon>
        <taxon>Pseudomonadota</taxon>
        <taxon>Gammaproteobacteria</taxon>
        <taxon>Enterobacterales</taxon>
        <taxon>Yersiniaceae</taxon>
        <taxon>Chimaeribacter</taxon>
    </lineage>
</organism>
<protein>
    <submittedName>
        <fullName evidence="7">3-phosphoglycerate dehydrogenase</fullName>
    </submittedName>
</protein>
<proteinExistence type="inferred from homology"/>
<accession>A0A2N5EDS1</accession>
<feature type="domain" description="D-isomer specific 2-hydroxyacid dehydrogenase NAD-binding" evidence="6">
    <location>
        <begin position="115"/>
        <end position="290"/>
    </location>
</feature>
<dbReference type="GO" id="GO:0016616">
    <property type="term" value="F:oxidoreductase activity, acting on the CH-OH group of donors, NAD or NADP as acceptor"/>
    <property type="evidence" value="ECO:0007669"/>
    <property type="project" value="InterPro"/>
</dbReference>
<evidence type="ECO:0000313" key="8">
    <source>
        <dbReference type="Proteomes" id="UP000234240"/>
    </source>
</evidence>
<dbReference type="CDD" id="cd12173">
    <property type="entry name" value="PGDH_4"/>
    <property type="match status" value="1"/>
</dbReference>
<dbReference type="SUPFAM" id="SSF52283">
    <property type="entry name" value="Formate/glycerate dehydrogenase catalytic domain-like"/>
    <property type="match status" value="1"/>
</dbReference>
<keyword evidence="2 4" id="KW-0560">Oxidoreductase</keyword>
<dbReference type="InterPro" id="IPR050857">
    <property type="entry name" value="D-2-hydroxyacid_DH"/>
</dbReference>
<dbReference type="AlphaFoldDB" id="A0A2N5EDS1"/>
<evidence type="ECO:0000259" key="5">
    <source>
        <dbReference type="Pfam" id="PF00389"/>
    </source>
</evidence>
<evidence type="ECO:0000256" key="1">
    <source>
        <dbReference type="ARBA" id="ARBA00005854"/>
    </source>
</evidence>
<dbReference type="PANTHER" id="PTHR42789:SF1">
    <property type="entry name" value="D-ISOMER SPECIFIC 2-HYDROXYACID DEHYDROGENASE FAMILY PROTEIN (AFU_ORTHOLOGUE AFUA_6G10090)"/>
    <property type="match status" value="1"/>
</dbReference>
<dbReference type="InterPro" id="IPR006139">
    <property type="entry name" value="D-isomer_2_OHA_DH_cat_dom"/>
</dbReference>
<dbReference type="Pfam" id="PF02826">
    <property type="entry name" value="2-Hacid_dh_C"/>
    <property type="match status" value="1"/>
</dbReference>
<evidence type="ECO:0000256" key="3">
    <source>
        <dbReference type="ARBA" id="ARBA00023027"/>
    </source>
</evidence>
<evidence type="ECO:0000256" key="2">
    <source>
        <dbReference type="ARBA" id="ARBA00023002"/>
    </source>
</evidence>
<evidence type="ECO:0000313" key="7">
    <source>
        <dbReference type="EMBL" id="PLR40662.1"/>
    </source>
</evidence>
<keyword evidence="8" id="KW-1185">Reference proteome</keyword>
<feature type="domain" description="D-isomer specific 2-hydroxyacid dehydrogenase catalytic" evidence="5">
    <location>
        <begin position="11"/>
        <end position="323"/>
    </location>
</feature>
<reference evidence="7 8" key="1">
    <citation type="submission" date="2017-12" db="EMBL/GenBank/DDBJ databases">
        <title>Characterization of six clinical isolates of Enterochimera gen. nov., a novel genus of the Yersiniaciae family and the three species Enterochimera arupensis sp. nov., Enterochimera coloradensis sp. nov, and Enterochimera californica sp. nov.</title>
        <authorList>
            <person name="Rossi A."/>
            <person name="Fisher M."/>
        </authorList>
    </citation>
    <scope>NUCLEOTIDE SEQUENCE [LARGE SCALE GENOMIC DNA]</scope>
    <source>
        <strain evidence="8">2015-Iso6</strain>
    </source>
</reference>
<dbReference type="Pfam" id="PF00389">
    <property type="entry name" value="2-Hacid_dh"/>
    <property type="match status" value="1"/>
</dbReference>
<comment type="caution">
    <text evidence="7">The sequence shown here is derived from an EMBL/GenBank/DDBJ whole genome shotgun (WGS) entry which is preliminary data.</text>
</comment>
<dbReference type="RefSeq" id="WP_101815075.1">
    <property type="nucleotide sequence ID" value="NZ_PJZF01000003.1"/>
</dbReference>
<dbReference type="PANTHER" id="PTHR42789">
    <property type="entry name" value="D-ISOMER SPECIFIC 2-HYDROXYACID DEHYDROGENASE FAMILY PROTEIN (AFU_ORTHOLOGUE AFUA_6G10090)"/>
    <property type="match status" value="1"/>
</dbReference>
<comment type="similarity">
    <text evidence="1 4">Belongs to the D-isomer specific 2-hydroxyacid dehydrogenase family.</text>
</comment>
<keyword evidence="3" id="KW-0520">NAD</keyword>
<gene>
    <name evidence="7" type="ORF">CYR55_05100</name>
</gene>
<sequence length="332" mass="35718">MSTQKKRVLLAHILGQAGKEMLADRDDIECVEFPNTITPEALRELCNQFDEVHAVILGVTPFGEAELEAARSLQVVSRIGVGFDAVDIPCMTRAGVPVMVCANANHRAVAEHTLSFMLGLAKRLGELDSMVKSGRWQERYSCLPTELEGSRVLVVGLGRIGSRVARLCLAFGMQVSAYDPYRDAESFPPGIQRVASLDEALPVADYVTLHCPKTPETLGMFGEARLAQMKPGAFLITTARGGIVDEAALYRALQAKRLGGAALDVFMPEAPPTDNPLFSLPNVLCSPHLSGVSQEAVARMGVIAAHNVLEVLAGNGDPDYAVNPVVLQHNIH</sequence>
<dbReference type="FunFam" id="3.40.50.720:FF:000203">
    <property type="entry name" value="D-3-phosphoglycerate dehydrogenase (SerA)"/>
    <property type="match status" value="1"/>
</dbReference>
<dbReference type="OrthoDB" id="9805416at2"/>
<evidence type="ECO:0000259" key="6">
    <source>
        <dbReference type="Pfam" id="PF02826"/>
    </source>
</evidence>
<dbReference type="SUPFAM" id="SSF51735">
    <property type="entry name" value="NAD(P)-binding Rossmann-fold domains"/>
    <property type="match status" value="1"/>
</dbReference>
<dbReference type="InterPro" id="IPR006140">
    <property type="entry name" value="D-isomer_DH_NAD-bd"/>
</dbReference>
<dbReference type="InterPro" id="IPR036291">
    <property type="entry name" value="NAD(P)-bd_dom_sf"/>
</dbReference>
<dbReference type="Proteomes" id="UP000234240">
    <property type="component" value="Unassembled WGS sequence"/>
</dbReference>
<dbReference type="GO" id="GO:0051287">
    <property type="term" value="F:NAD binding"/>
    <property type="evidence" value="ECO:0007669"/>
    <property type="project" value="InterPro"/>
</dbReference>